<organism evidence="1 2">
    <name type="scientific">Roseburia intestinalis XB6B4</name>
    <dbReference type="NCBI Taxonomy" id="718255"/>
    <lineage>
        <taxon>Bacteria</taxon>
        <taxon>Bacillati</taxon>
        <taxon>Bacillota</taxon>
        <taxon>Clostridia</taxon>
        <taxon>Lachnospirales</taxon>
        <taxon>Lachnospiraceae</taxon>
        <taxon>Roseburia</taxon>
    </lineage>
</organism>
<dbReference type="KEGG" id="rix:RO1_35580"/>
<reference evidence="1 2" key="2">
    <citation type="submission" date="2010-03" db="EMBL/GenBank/DDBJ databases">
        <authorList>
            <person name="Pajon A."/>
        </authorList>
    </citation>
    <scope>NUCLEOTIDE SEQUENCE [LARGE SCALE GENOMIC DNA]</scope>
    <source>
        <strain evidence="1 2">XB6B4</strain>
    </source>
</reference>
<accession>D4L2I2</accession>
<dbReference type="Proteomes" id="UP000008953">
    <property type="component" value="Chromosome"/>
</dbReference>
<protein>
    <submittedName>
        <fullName evidence="1">Uncharacterized protein</fullName>
    </submittedName>
</protein>
<dbReference type="HOGENOM" id="CLU_3356249_0_0_9"/>
<evidence type="ECO:0000313" key="1">
    <source>
        <dbReference type="EMBL" id="CBL13822.1"/>
    </source>
</evidence>
<reference evidence="1 2" key="1">
    <citation type="submission" date="2010-03" db="EMBL/GenBank/DDBJ databases">
        <title>The genome sequence of Roseburia intestinalis XB6B4.</title>
        <authorList>
            <consortium name="metaHIT consortium -- http://www.metahit.eu/"/>
            <person name="Pajon A."/>
            <person name="Turner K."/>
            <person name="Parkhill J."/>
            <person name="Bernalier A."/>
        </authorList>
    </citation>
    <scope>NUCLEOTIDE SEQUENCE [LARGE SCALE GENOMIC DNA]</scope>
    <source>
        <strain evidence="1 2">XB6B4</strain>
    </source>
</reference>
<gene>
    <name evidence="1" type="ORF">RO1_35580</name>
</gene>
<proteinExistence type="predicted"/>
<dbReference type="EMBL" id="FP929050">
    <property type="protein sequence ID" value="CBL13822.1"/>
    <property type="molecule type" value="Genomic_DNA"/>
</dbReference>
<name>D4L2I2_9FIRM</name>
<evidence type="ECO:0000313" key="2">
    <source>
        <dbReference type="Proteomes" id="UP000008953"/>
    </source>
</evidence>
<sequence>MAVRLNYRNHAAEGNFRRILVELRKAEKWGMEENRR</sequence>
<dbReference type="AlphaFoldDB" id="D4L2I2"/>